<dbReference type="InterPro" id="IPR005561">
    <property type="entry name" value="ANTAR"/>
</dbReference>
<dbReference type="GO" id="GO:0003723">
    <property type="term" value="F:RNA binding"/>
    <property type="evidence" value="ECO:0007669"/>
    <property type="project" value="InterPro"/>
</dbReference>
<gene>
    <name evidence="4" type="ORF">LCGC14_0008980</name>
</gene>
<dbReference type="AlphaFoldDB" id="A0A0F9W6H5"/>
<accession>A0A0F9W6H5</accession>
<reference evidence="4" key="1">
    <citation type="journal article" date="2015" name="Nature">
        <title>Complex archaea that bridge the gap between prokaryotes and eukaryotes.</title>
        <authorList>
            <person name="Spang A."/>
            <person name="Saw J.H."/>
            <person name="Jorgensen S.L."/>
            <person name="Zaremba-Niedzwiedzka K."/>
            <person name="Martijn J."/>
            <person name="Lind A.E."/>
            <person name="van Eijk R."/>
            <person name="Schleper C."/>
            <person name="Guy L."/>
            <person name="Ettema T.J."/>
        </authorList>
    </citation>
    <scope>NUCLEOTIDE SEQUENCE</scope>
</reference>
<evidence type="ECO:0000259" key="3">
    <source>
        <dbReference type="PROSITE" id="PS50921"/>
    </source>
</evidence>
<feature type="domain" description="NIT" evidence="2">
    <location>
        <begin position="41"/>
        <end position="296"/>
    </location>
</feature>
<proteinExistence type="predicted"/>
<dbReference type="InterPro" id="IPR036388">
    <property type="entry name" value="WH-like_DNA-bd_sf"/>
</dbReference>
<evidence type="ECO:0000256" key="1">
    <source>
        <dbReference type="SAM" id="Coils"/>
    </source>
</evidence>
<comment type="caution">
    <text evidence="4">The sequence shown here is derived from an EMBL/GenBank/DDBJ whole genome shotgun (WGS) entry which is preliminary data.</text>
</comment>
<dbReference type="PROSITE" id="PS50921">
    <property type="entry name" value="ANTAR"/>
    <property type="match status" value="1"/>
</dbReference>
<keyword evidence="1" id="KW-0175">Coiled coil</keyword>
<name>A0A0F9W6H5_9ZZZZ</name>
<protein>
    <recommendedName>
        <fullName evidence="5">ANTAR domain-containing protein</fullName>
    </recommendedName>
</protein>
<feature type="coiled-coil region" evidence="1">
    <location>
        <begin position="351"/>
        <end position="381"/>
    </location>
</feature>
<feature type="domain" description="ANTAR" evidence="3">
    <location>
        <begin position="358"/>
        <end position="419"/>
    </location>
</feature>
<dbReference type="Pfam" id="PF08376">
    <property type="entry name" value="NIT"/>
    <property type="match status" value="1"/>
</dbReference>
<dbReference type="Gene3D" id="1.10.10.10">
    <property type="entry name" value="Winged helix-like DNA-binding domain superfamily/Winged helix DNA-binding domain"/>
    <property type="match status" value="1"/>
</dbReference>
<evidence type="ECO:0000259" key="2">
    <source>
        <dbReference type="PROSITE" id="PS50906"/>
    </source>
</evidence>
<organism evidence="4">
    <name type="scientific">marine sediment metagenome</name>
    <dbReference type="NCBI Taxonomy" id="412755"/>
    <lineage>
        <taxon>unclassified sequences</taxon>
        <taxon>metagenomes</taxon>
        <taxon>ecological metagenomes</taxon>
    </lineage>
</organism>
<evidence type="ECO:0008006" key="5">
    <source>
        <dbReference type="Google" id="ProtNLM"/>
    </source>
</evidence>
<dbReference type="InterPro" id="IPR013587">
    <property type="entry name" value="Nitrate/nitrite_sensing"/>
</dbReference>
<evidence type="ECO:0000313" key="4">
    <source>
        <dbReference type="EMBL" id="KKO12881.1"/>
    </source>
</evidence>
<dbReference type="InterPro" id="IPR010910">
    <property type="entry name" value="Nitrate/nitrite_sensing_bac"/>
</dbReference>
<dbReference type="InterPro" id="IPR011006">
    <property type="entry name" value="CheY-like_superfamily"/>
</dbReference>
<sequence>MIMDKTASERGFRTAADYLTASKQCEIRNLQSLLSLCELVVACGNLVHALQRERGASNLFLGSGGNRFGQEIARIREQTDIERGAFQDTLNAADGHLEHLADGTRMFNGLAYAVHALSELDVLRAKVSALQLDAVLVTQAYSAVIQALLLIVFETADIAADPEIARALVAMFNLMQGKELAGQERAAGSAGFASQRFDSERSALLVHLIEAQERCFEIFLQFADEQSSARWATLQQAPELLEIERMRRSATAPAGSVTRGPELADRWFALMTSRIDAMKQVEDALEHYLSQLCIDRLAQARTCLHQNQLALGSLGSHAGFSSEPFVLVRAKPLLNDGSDVTVAGKSMMDLLQYQSQRLQQINNELAEARAALEERKLLERAKVLLMTHRKMSEEEAHKLLRNMAMNQSRRLIDVARSVIDMAAVWQGQ</sequence>
<dbReference type="PROSITE" id="PS50906">
    <property type="entry name" value="NIT"/>
    <property type="match status" value="1"/>
</dbReference>
<dbReference type="EMBL" id="LAZR01000001">
    <property type="protein sequence ID" value="KKO12881.1"/>
    <property type="molecule type" value="Genomic_DNA"/>
</dbReference>
<dbReference type="Pfam" id="PF03861">
    <property type="entry name" value="ANTAR"/>
    <property type="match status" value="1"/>
</dbReference>
<dbReference type="SMART" id="SM01012">
    <property type="entry name" value="ANTAR"/>
    <property type="match status" value="1"/>
</dbReference>
<dbReference type="SUPFAM" id="SSF52172">
    <property type="entry name" value="CheY-like"/>
    <property type="match status" value="1"/>
</dbReference>